<protein>
    <submittedName>
        <fullName evidence="2">Uncharacterized protein</fullName>
    </submittedName>
</protein>
<feature type="compositionally biased region" description="Basic and acidic residues" evidence="1">
    <location>
        <begin position="293"/>
        <end position="305"/>
    </location>
</feature>
<dbReference type="EnsemblPlants" id="MELO3C025717.2.1">
    <property type="protein sequence ID" value="MELO3C025717.2.1"/>
    <property type="gene ID" value="MELO3C025717.2"/>
</dbReference>
<feature type="compositionally biased region" description="Basic and acidic residues" evidence="1">
    <location>
        <begin position="231"/>
        <end position="240"/>
    </location>
</feature>
<organism evidence="2">
    <name type="scientific">Cucumis melo</name>
    <name type="common">Muskmelon</name>
    <dbReference type="NCBI Taxonomy" id="3656"/>
    <lineage>
        <taxon>Eukaryota</taxon>
        <taxon>Viridiplantae</taxon>
        <taxon>Streptophyta</taxon>
        <taxon>Embryophyta</taxon>
        <taxon>Tracheophyta</taxon>
        <taxon>Spermatophyta</taxon>
        <taxon>Magnoliopsida</taxon>
        <taxon>eudicotyledons</taxon>
        <taxon>Gunneridae</taxon>
        <taxon>Pentapetalae</taxon>
        <taxon>rosids</taxon>
        <taxon>fabids</taxon>
        <taxon>Cucurbitales</taxon>
        <taxon>Cucurbitaceae</taxon>
        <taxon>Benincaseae</taxon>
        <taxon>Cucumis</taxon>
    </lineage>
</organism>
<feature type="region of interest" description="Disordered" evidence="1">
    <location>
        <begin position="42"/>
        <end position="67"/>
    </location>
</feature>
<name>A0A9I9DXG5_CUCME</name>
<reference evidence="2" key="1">
    <citation type="submission" date="2023-03" db="UniProtKB">
        <authorList>
            <consortium name="EnsemblPlants"/>
        </authorList>
    </citation>
    <scope>IDENTIFICATION</scope>
</reference>
<feature type="region of interest" description="Disordered" evidence="1">
    <location>
        <begin position="231"/>
        <end position="326"/>
    </location>
</feature>
<evidence type="ECO:0000256" key="1">
    <source>
        <dbReference type="SAM" id="MobiDB-lite"/>
    </source>
</evidence>
<evidence type="ECO:0000313" key="2">
    <source>
        <dbReference type="EnsemblPlants" id="MELO3C025717.2.1"/>
    </source>
</evidence>
<feature type="compositionally biased region" description="Basic residues" evidence="1">
    <location>
        <begin position="317"/>
        <end position="326"/>
    </location>
</feature>
<feature type="region of interest" description="Disordered" evidence="1">
    <location>
        <begin position="1"/>
        <end position="30"/>
    </location>
</feature>
<accession>A0A9I9DXG5</accession>
<dbReference type="Gramene" id="MELO3C025717.2.1">
    <property type="protein sequence ID" value="MELO3C025717.2.1"/>
    <property type="gene ID" value="MELO3C025717.2"/>
</dbReference>
<dbReference type="AlphaFoldDB" id="A0A9I9DXG5"/>
<feature type="compositionally biased region" description="Basic and acidic residues" evidence="1">
    <location>
        <begin position="246"/>
        <end position="266"/>
    </location>
</feature>
<sequence>MQRLDNAKRLGRKGPTAHGSETEGAQLGRMARLTARVEEARLKTGDKRGAAKLGRKGSANGSCGRGLAHGSDRRARLMAHGSCGRGSADGSDGRARLVGKARLTARKTARLMARDGRARLTARSVGAWLTAPAEGLGLRLTARVVGIGLRLTARLTARSLWLAASLGRKGLGSRLKALAEGAQLTARLAGAQLMAWTEGARLTAHGAPPTLSTISNEFEAAIDNQYRFEDADKKDSSVSEKKKRPDSKDRTTDKTSLRVKFDDEQIGKTTMENGGNGNLEDVSGKRKGGGLKIEIEDKPSGKVEMDVESSDVVAVEKKRKKTQEKE</sequence>
<proteinExistence type="predicted"/>